<evidence type="ECO:0000313" key="2">
    <source>
        <dbReference type="Proteomes" id="UP001157161"/>
    </source>
</evidence>
<proteinExistence type="predicted"/>
<evidence type="ECO:0000313" key="1">
    <source>
        <dbReference type="EMBL" id="GMA30161.1"/>
    </source>
</evidence>
<name>A0AA37UNF9_9MICO</name>
<dbReference type="AlphaFoldDB" id="A0AA37UNF9"/>
<accession>A0AA37UNF9</accession>
<reference evidence="1" key="2">
    <citation type="submission" date="2023-02" db="EMBL/GenBank/DDBJ databases">
        <authorList>
            <person name="Sun Q."/>
            <person name="Mori K."/>
        </authorList>
    </citation>
    <scope>NUCLEOTIDE SEQUENCE</scope>
    <source>
        <strain evidence="1">NBRC 112290</strain>
    </source>
</reference>
<dbReference type="RefSeq" id="WP_284248633.1">
    <property type="nucleotide sequence ID" value="NZ_BSUM01000001.1"/>
</dbReference>
<reference evidence="1" key="1">
    <citation type="journal article" date="2014" name="Int. J. Syst. Evol. Microbiol.">
        <title>Complete genome sequence of Corynebacterium casei LMG S-19264T (=DSM 44701T), isolated from a smear-ripened cheese.</title>
        <authorList>
            <consortium name="US DOE Joint Genome Institute (JGI-PGF)"/>
            <person name="Walter F."/>
            <person name="Albersmeier A."/>
            <person name="Kalinowski J."/>
            <person name="Ruckert C."/>
        </authorList>
    </citation>
    <scope>NUCLEOTIDE SEQUENCE</scope>
    <source>
        <strain evidence="1">NBRC 112290</strain>
    </source>
</reference>
<sequence length="238" mass="24865">MRDPGGLLLGLAVLLAVVVGGLRMARAAVLRGGGDRRSIALDTDVGLERRAWARERGWQYVPGPVAVATDGLEPPGTLPPVQATHVVVGAFEGRRTVIATRSGERVPQGGGRTIDWRTPSVRLELRSDGVSRPHPTVLLLHGAQDTTGALPALVRRRELATVRAPQGLPWLVATPAGVSADVLAVLDGVFRSDVPRGVAVLVDGDGVAVAVPGSGARSQVTGLIRLAQRVAEAVERLD</sequence>
<dbReference type="EMBL" id="BSUM01000001">
    <property type="protein sequence ID" value="GMA30161.1"/>
    <property type="molecule type" value="Genomic_DNA"/>
</dbReference>
<dbReference type="Proteomes" id="UP001157161">
    <property type="component" value="Unassembled WGS sequence"/>
</dbReference>
<comment type="caution">
    <text evidence="1">The sequence shown here is derived from an EMBL/GenBank/DDBJ whole genome shotgun (WGS) entry which is preliminary data.</text>
</comment>
<gene>
    <name evidence="1" type="ORF">GCM10025875_01530</name>
</gene>
<protein>
    <submittedName>
        <fullName evidence="1">Uncharacterized protein</fullName>
    </submittedName>
</protein>
<organism evidence="1 2">
    <name type="scientific">Litorihabitans aurantiacus</name>
    <dbReference type="NCBI Taxonomy" id="1930061"/>
    <lineage>
        <taxon>Bacteria</taxon>
        <taxon>Bacillati</taxon>
        <taxon>Actinomycetota</taxon>
        <taxon>Actinomycetes</taxon>
        <taxon>Micrococcales</taxon>
        <taxon>Beutenbergiaceae</taxon>
        <taxon>Litorihabitans</taxon>
    </lineage>
</organism>
<keyword evidence="2" id="KW-1185">Reference proteome</keyword>